<dbReference type="PROSITE" id="PS00605">
    <property type="entry name" value="ATPASE_C"/>
    <property type="match status" value="1"/>
</dbReference>
<keyword evidence="4 13" id="KW-0138">CF(0)</keyword>
<comment type="caution">
    <text evidence="15">The sequence shown here is derived from an EMBL/GenBank/DDBJ whole genome shotgun (WGS) entry which is preliminary data.</text>
</comment>
<dbReference type="InterPro" id="IPR035921">
    <property type="entry name" value="F/V-ATP_Csub_sf"/>
</dbReference>
<evidence type="ECO:0000259" key="14">
    <source>
        <dbReference type="Pfam" id="PF00137"/>
    </source>
</evidence>
<organism evidence="15 16">
    <name type="scientific">Oceanisphaera pacifica</name>
    <dbReference type="NCBI Taxonomy" id="2818389"/>
    <lineage>
        <taxon>Bacteria</taxon>
        <taxon>Pseudomonadati</taxon>
        <taxon>Pseudomonadota</taxon>
        <taxon>Gammaproteobacteria</taxon>
        <taxon>Aeromonadales</taxon>
        <taxon>Aeromonadaceae</taxon>
        <taxon>Oceanisphaera</taxon>
    </lineage>
</organism>
<keyword evidence="10 13" id="KW-0472">Membrane</keyword>
<dbReference type="SUPFAM" id="SSF81333">
    <property type="entry name" value="F1F0 ATP synthase subunit C"/>
    <property type="match status" value="1"/>
</dbReference>
<comment type="subcellular location">
    <subcellularLocation>
        <location evidence="13">Cell membrane</location>
        <topology evidence="13">Multi-pass membrane protein</topology>
    </subcellularLocation>
    <subcellularLocation>
        <location evidence="1">Membrane</location>
        <topology evidence="1">Multi-pass membrane protein</topology>
    </subcellularLocation>
</comment>
<evidence type="ECO:0000256" key="11">
    <source>
        <dbReference type="ARBA" id="ARBA00023310"/>
    </source>
</evidence>
<dbReference type="RefSeq" id="WP_208006156.1">
    <property type="nucleotide sequence ID" value="NZ_JAGDFX010000014.1"/>
</dbReference>
<comment type="function">
    <text evidence="13">Key component of the F(0) channel; it plays a direct role in translocation across the membrane. A homomeric c-ring of between 10-14 subunits forms the central stalk rotor element with the F(1) delta and epsilon subunits.</text>
</comment>
<dbReference type="InterPro" id="IPR000454">
    <property type="entry name" value="ATP_synth_F0_csu"/>
</dbReference>
<reference evidence="15 16" key="1">
    <citation type="submission" date="2021-03" db="EMBL/GenBank/DDBJ databases">
        <title>Oceanisphaera sp. nov., isolated from the intestine.</title>
        <authorList>
            <person name="Zhao L.-H."/>
            <person name="Shi L.-F."/>
        </authorList>
    </citation>
    <scope>NUCLEOTIDE SEQUENCE [LARGE SCALE GENOMIC DNA]</scope>
    <source>
        <strain evidence="15 16">DM8</strain>
    </source>
</reference>
<evidence type="ECO:0000256" key="1">
    <source>
        <dbReference type="ARBA" id="ARBA00004141"/>
    </source>
</evidence>
<sequence length="79" mass="8442">MEMQLNMEIVYIAAAVMLGFAAIAASIGISMLGGKFMESAARQPDMLPALRTNFFIVVGLVDAIPMITVGMALYLIFAV</sequence>
<dbReference type="NCBIfam" id="TIGR01260">
    <property type="entry name" value="ATP_synt_c"/>
    <property type="match status" value="1"/>
</dbReference>
<evidence type="ECO:0000256" key="2">
    <source>
        <dbReference type="ARBA" id="ARBA00006704"/>
    </source>
</evidence>
<evidence type="ECO:0000313" key="16">
    <source>
        <dbReference type="Proteomes" id="UP000664882"/>
    </source>
</evidence>
<proteinExistence type="inferred from homology"/>
<keyword evidence="8 13" id="KW-0406">Ion transport</keyword>
<dbReference type="EMBL" id="JAGDFX010000014">
    <property type="protein sequence ID" value="MBO1520277.1"/>
    <property type="molecule type" value="Genomic_DNA"/>
</dbReference>
<gene>
    <name evidence="13 15" type="primary">atpE</name>
    <name evidence="15" type="ORF">J3U76_11685</name>
</gene>
<feature type="transmembrane region" description="Helical" evidence="13">
    <location>
        <begin position="54"/>
        <end position="77"/>
    </location>
</feature>
<keyword evidence="9 13" id="KW-0446">Lipid-binding</keyword>
<accession>A0ABS3NIY2</accession>
<feature type="site" description="Reversibly protonated during proton transport" evidence="13">
    <location>
        <position position="62"/>
    </location>
</feature>
<name>A0ABS3NIY2_9GAMM</name>
<evidence type="ECO:0000256" key="6">
    <source>
        <dbReference type="ARBA" id="ARBA00022781"/>
    </source>
</evidence>
<evidence type="ECO:0000256" key="9">
    <source>
        <dbReference type="ARBA" id="ARBA00023121"/>
    </source>
</evidence>
<keyword evidence="3 13" id="KW-0813">Transport</keyword>
<evidence type="ECO:0000256" key="4">
    <source>
        <dbReference type="ARBA" id="ARBA00022547"/>
    </source>
</evidence>
<feature type="domain" description="V-ATPase proteolipid subunit C-like" evidence="14">
    <location>
        <begin position="12"/>
        <end position="75"/>
    </location>
</feature>
<protein>
    <recommendedName>
        <fullName evidence="13">ATP synthase subunit c</fullName>
    </recommendedName>
    <alternativeName>
        <fullName evidence="13">ATP synthase F(0) sector subunit c</fullName>
    </alternativeName>
    <alternativeName>
        <fullName evidence="13">F-type ATPase subunit c</fullName>
        <shortName evidence="13">F-ATPase subunit c</shortName>
    </alternativeName>
    <alternativeName>
        <fullName evidence="13">Lipid-binding protein</fullName>
    </alternativeName>
</protein>
<evidence type="ECO:0000256" key="8">
    <source>
        <dbReference type="ARBA" id="ARBA00023065"/>
    </source>
</evidence>
<evidence type="ECO:0000256" key="3">
    <source>
        <dbReference type="ARBA" id="ARBA00022448"/>
    </source>
</evidence>
<evidence type="ECO:0000256" key="7">
    <source>
        <dbReference type="ARBA" id="ARBA00022989"/>
    </source>
</evidence>
<dbReference type="InterPro" id="IPR020537">
    <property type="entry name" value="ATP_synth_F0_csu_DDCD_BS"/>
</dbReference>
<dbReference type="InterPro" id="IPR002379">
    <property type="entry name" value="ATPase_proteolipid_c-like_dom"/>
</dbReference>
<keyword evidence="16" id="KW-1185">Reference proteome</keyword>
<keyword evidence="13" id="KW-1003">Cell membrane</keyword>
<comment type="function">
    <text evidence="12 13">F(1)F(0) ATP synthase produces ATP from ADP in the presence of a proton or sodium gradient. F-type ATPases consist of two structural domains, F(1) containing the extramembraneous catalytic core and F(0) containing the membrane proton channel, linked together by a central stalk and a peripheral stalk. During catalysis, ATP synthesis in the catalytic domain of F(1) is coupled via a rotary mechanism of the central stalk subunits to proton translocation.</text>
</comment>
<evidence type="ECO:0000256" key="12">
    <source>
        <dbReference type="ARBA" id="ARBA00025198"/>
    </source>
</evidence>
<keyword evidence="6 13" id="KW-0375">Hydrogen ion transport</keyword>
<keyword evidence="5 13" id="KW-0812">Transmembrane</keyword>
<dbReference type="Pfam" id="PF00137">
    <property type="entry name" value="ATP-synt_C"/>
    <property type="match status" value="1"/>
</dbReference>
<dbReference type="Proteomes" id="UP000664882">
    <property type="component" value="Unassembled WGS sequence"/>
</dbReference>
<dbReference type="NCBIfam" id="NF005363">
    <property type="entry name" value="PRK06876.1"/>
    <property type="match status" value="1"/>
</dbReference>
<dbReference type="InterPro" id="IPR005953">
    <property type="entry name" value="ATP_synth_csu_bac/chlpt"/>
</dbReference>
<feature type="transmembrane region" description="Helical" evidence="13">
    <location>
        <begin position="12"/>
        <end position="33"/>
    </location>
</feature>
<dbReference type="CDD" id="cd18185">
    <property type="entry name" value="ATP-synt_Fo_c_ATPE"/>
    <property type="match status" value="1"/>
</dbReference>
<keyword evidence="11 13" id="KW-0066">ATP synthesis</keyword>
<evidence type="ECO:0000256" key="13">
    <source>
        <dbReference type="HAMAP-Rule" id="MF_01396"/>
    </source>
</evidence>
<dbReference type="Gene3D" id="1.20.20.10">
    <property type="entry name" value="F1F0 ATP synthase subunit C"/>
    <property type="match status" value="1"/>
</dbReference>
<keyword evidence="7 13" id="KW-1133">Transmembrane helix</keyword>
<evidence type="ECO:0000313" key="15">
    <source>
        <dbReference type="EMBL" id="MBO1520277.1"/>
    </source>
</evidence>
<comment type="similarity">
    <text evidence="2 13">Belongs to the ATPase C chain family.</text>
</comment>
<dbReference type="HAMAP" id="MF_01396">
    <property type="entry name" value="ATP_synth_c_bact"/>
    <property type="match status" value="1"/>
</dbReference>
<evidence type="ECO:0000256" key="10">
    <source>
        <dbReference type="ARBA" id="ARBA00023136"/>
    </source>
</evidence>
<evidence type="ECO:0000256" key="5">
    <source>
        <dbReference type="ARBA" id="ARBA00022692"/>
    </source>
</evidence>
<dbReference type="InterPro" id="IPR038662">
    <property type="entry name" value="ATP_synth_F0_csu_sf"/>
</dbReference>